<comment type="caution">
    <text evidence="1">The sequence shown here is derived from an EMBL/GenBank/DDBJ whole genome shotgun (WGS) entry which is preliminary data.</text>
</comment>
<name>A0ACB8RSC5_9AGAM</name>
<reference evidence="1" key="1">
    <citation type="submission" date="2021-02" db="EMBL/GenBank/DDBJ databases">
        <authorList>
            <consortium name="DOE Joint Genome Institute"/>
            <person name="Ahrendt S."/>
            <person name="Looney B.P."/>
            <person name="Miyauchi S."/>
            <person name="Morin E."/>
            <person name="Drula E."/>
            <person name="Courty P.E."/>
            <person name="Chicoki N."/>
            <person name="Fauchery L."/>
            <person name="Kohler A."/>
            <person name="Kuo A."/>
            <person name="Labutti K."/>
            <person name="Pangilinan J."/>
            <person name="Lipzen A."/>
            <person name="Riley R."/>
            <person name="Andreopoulos W."/>
            <person name="He G."/>
            <person name="Johnson J."/>
            <person name="Barry K.W."/>
            <person name="Grigoriev I.V."/>
            <person name="Nagy L."/>
            <person name="Hibbett D."/>
            <person name="Henrissat B."/>
            <person name="Matheny P.B."/>
            <person name="Labbe J."/>
            <person name="Martin F."/>
        </authorList>
    </citation>
    <scope>NUCLEOTIDE SEQUENCE</scope>
    <source>
        <strain evidence="1">FP105234-sp</strain>
    </source>
</reference>
<dbReference type="Proteomes" id="UP000814033">
    <property type="component" value="Unassembled WGS sequence"/>
</dbReference>
<gene>
    <name evidence="1" type="ORF">FA95DRAFT_1296947</name>
</gene>
<evidence type="ECO:0000313" key="2">
    <source>
        <dbReference type="Proteomes" id="UP000814033"/>
    </source>
</evidence>
<keyword evidence="2" id="KW-1185">Reference proteome</keyword>
<organism evidence="1 2">
    <name type="scientific">Auriscalpium vulgare</name>
    <dbReference type="NCBI Taxonomy" id="40419"/>
    <lineage>
        <taxon>Eukaryota</taxon>
        <taxon>Fungi</taxon>
        <taxon>Dikarya</taxon>
        <taxon>Basidiomycota</taxon>
        <taxon>Agaricomycotina</taxon>
        <taxon>Agaricomycetes</taxon>
        <taxon>Russulales</taxon>
        <taxon>Auriscalpiaceae</taxon>
        <taxon>Auriscalpium</taxon>
    </lineage>
</organism>
<sequence>MVKGHVEYEPGSGPRHFVFNADGVLYTLNELKSTISAHRFPPLPEAPTLLHTTSTFASPPNPLGACLAAELLLSSSGPSPPYLYASNRNDPSPLGDPLSIFSLANPETPTLVGDVCSGVQHMRGVVVGGEGGGFVVLGGGVKMYEQEDARRALREVAALPGVEAPTGFLWL</sequence>
<proteinExistence type="predicted"/>
<protein>
    <submittedName>
        <fullName evidence="1">Uncharacterized protein</fullName>
    </submittedName>
</protein>
<dbReference type="EMBL" id="MU275913">
    <property type="protein sequence ID" value="KAI0047013.1"/>
    <property type="molecule type" value="Genomic_DNA"/>
</dbReference>
<reference evidence="1" key="2">
    <citation type="journal article" date="2022" name="New Phytol.">
        <title>Evolutionary transition to the ectomycorrhizal habit in the genomes of a hyperdiverse lineage of mushroom-forming fungi.</title>
        <authorList>
            <person name="Looney B."/>
            <person name="Miyauchi S."/>
            <person name="Morin E."/>
            <person name="Drula E."/>
            <person name="Courty P.E."/>
            <person name="Kohler A."/>
            <person name="Kuo A."/>
            <person name="LaButti K."/>
            <person name="Pangilinan J."/>
            <person name="Lipzen A."/>
            <person name="Riley R."/>
            <person name="Andreopoulos W."/>
            <person name="He G."/>
            <person name="Johnson J."/>
            <person name="Nolan M."/>
            <person name="Tritt A."/>
            <person name="Barry K.W."/>
            <person name="Grigoriev I.V."/>
            <person name="Nagy L.G."/>
            <person name="Hibbett D."/>
            <person name="Henrissat B."/>
            <person name="Matheny P.B."/>
            <person name="Labbe J."/>
            <person name="Martin F.M."/>
        </authorList>
    </citation>
    <scope>NUCLEOTIDE SEQUENCE</scope>
    <source>
        <strain evidence="1">FP105234-sp</strain>
    </source>
</reference>
<accession>A0ACB8RSC5</accession>
<evidence type="ECO:0000313" key="1">
    <source>
        <dbReference type="EMBL" id="KAI0047013.1"/>
    </source>
</evidence>